<feature type="non-terminal residue" evidence="1">
    <location>
        <position position="1"/>
    </location>
</feature>
<dbReference type="AlphaFoldDB" id="X1CK13"/>
<gene>
    <name evidence="1" type="ORF">S01H4_53840</name>
</gene>
<protein>
    <submittedName>
        <fullName evidence="1">Uncharacterized protein</fullName>
    </submittedName>
</protein>
<name>X1CK13_9ZZZZ</name>
<dbReference type="EMBL" id="BART01030922">
    <property type="protein sequence ID" value="GAH08736.1"/>
    <property type="molecule type" value="Genomic_DNA"/>
</dbReference>
<accession>X1CK13</accession>
<sequence>VDDSNFVSTKAQGGARGIQSYITASDNSYVVPNSDWLANFHIP</sequence>
<comment type="caution">
    <text evidence="1">The sequence shown here is derived from an EMBL/GenBank/DDBJ whole genome shotgun (WGS) entry which is preliminary data.</text>
</comment>
<evidence type="ECO:0000313" key="1">
    <source>
        <dbReference type="EMBL" id="GAH08736.1"/>
    </source>
</evidence>
<reference evidence="1" key="1">
    <citation type="journal article" date="2014" name="Front. Microbiol.">
        <title>High frequency of phylogenetically diverse reductive dehalogenase-homologous genes in deep subseafloor sedimentary metagenomes.</title>
        <authorList>
            <person name="Kawai M."/>
            <person name="Futagami T."/>
            <person name="Toyoda A."/>
            <person name="Takaki Y."/>
            <person name="Nishi S."/>
            <person name="Hori S."/>
            <person name="Arai W."/>
            <person name="Tsubouchi T."/>
            <person name="Morono Y."/>
            <person name="Uchiyama I."/>
            <person name="Ito T."/>
            <person name="Fujiyama A."/>
            <person name="Inagaki F."/>
            <person name="Takami H."/>
        </authorList>
    </citation>
    <scope>NUCLEOTIDE SEQUENCE</scope>
    <source>
        <strain evidence="1">Expedition CK06-06</strain>
    </source>
</reference>
<organism evidence="1">
    <name type="scientific">marine sediment metagenome</name>
    <dbReference type="NCBI Taxonomy" id="412755"/>
    <lineage>
        <taxon>unclassified sequences</taxon>
        <taxon>metagenomes</taxon>
        <taxon>ecological metagenomes</taxon>
    </lineage>
</organism>
<proteinExistence type="predicted"/>